<evidence type="ECO:0000256" key="2">
    <source>
        <dbReference type="ARBA" id="ARBA00004496"/>
    </source>
</evidence>
<dbReference type="GO" id="GO:0031267">
    <property type="term" value="F:small GTPase binding"/>
    <property type="evidence" value="ECO:0007669"/>
    <property type="project" value="InterPro"/>
</dbReference>
<dbReference type="Pfam" id="PF13513">
    <property type="entry name" value="HEAT_EZ"/>
    <property type="match status" value="1"/>
</dbReference>
<evidence type="ECO:0000313" key="11">
    <source>
        <dbReference type="EMBL" id="NXP43839.1"/>
    </source>
</evidence>
<dbReference type="SUPFAM" id="SSF48371">
    <property type="entry name" value="ARM repeat"/>
    <property type="match status" value="1"/>
</dbReference>
<dbReference type="Proteomes" id="UP000590868">
    <property type="component" value="Unassembled WGS sequence"/>
</dbReference>
<accession>A0A7L2ADH0</accession>
<keyword evidence="12" id="KW-1185">Reference proteome</keyword>
<protein>
    <submittedName>
        <fullName evidence="11">IMB1 protein</fullName>
    </submittedName>
</protein>
<evidence type="ECO:0000256" key="9">
    <source>
        <dbReference type="PROSITE-ProRule" id="PRU00103"/>
    </source>
</evidence>
<evidence type="ECO:0000256" key="3">
    <source>
        <dbReference type="ARBA" id="ARBA00010907"/>
    </source>
</evidence>
<dbReference type="AlphaFoldDB" id="A0A7L2ADH0"/>
<feature type="repeat" description="HEAT" evidence="9">
    <location>
        <begin position="376"/>
        <end position="413"/>
    </location>
</feature>
<evidence type="ECO:0000256" key="6">
    <source>
        <dbReference type="ARBA" id="ARBA00022737"/>
    </source>
</evidence>
<comment type="subcellular location">
    <subcellularLocation>
        <location evidence="2">Cytoplasm</location>
    </subcellularLocation>
    <subcellularLocation>
        <location evidence="1">Nucleus envelope</location>
    </subcellularLocation>
</comment>
<keyword evidence="5" id="KW-0963">Cytoplasm</keyword>
<gene>
    <name evidence="11" type="primary">Kpnb1</name>
    <name evidence="11" type="ORF">HELFUL_R12658</name>
</gene>
<dbReference type="GO" id="GO:0005737">
    <property type="term" value="C:cytoplasm"/>
    <property type="evidence" value="ECO:0007669"/>
    <property type="project" value="UniProtKB-SubCell"/>
</dbReference>
<dbReference type="InterPro" id="IPR058584">
    <property type="entry name" value="IMB1_TNPO1-like_TPR"/>
</dbReference>
<dbReference type="GO" id="GO:0006606">
    <property type="term" value="P:protein import into nucleus"/>
    <property type="evidence" value="ECO:0007669"/>
    <property type="project" value="InterPro"/>
</dbReference>
<keyword evidence="6" id="KW-0677">Repeat</keyword>
<keyword evidence="4" id="KW-0813">Transport</keyword>
<dbReference type="PROSITE" id="PS50077">
    <property type="entry name" value="HEAT_REPEAT"/>
    <property type="match status" value="1"/>
</dbReference>
<keyword evidence="7" id="KW-0653">Protein transport</keyword>
<dbReference type="InterPro" id="IPR000225">
    <property type="entry name" value="Armadillo"/>
</dbReference>
<dbReference type="PANTHER" id="PTHR10527">
    <property type="entry name" value="IMPORTIN BETA"/>
    <property type="match status" value="1"/>
</dbReference>
<sequence>PTFLVELSRVLANPGNSQVARVAAGLQIKNSLTSKDPDIKAQYQQRWLAIDANARREVKNYVLQTLGTETYRPSSASQCVAGIACAEIPMNQWPELIPQLVANVTNQHSTEHMKESTLEAIGYICQDIDPEQLQDKSNEILTAIIQGMRKEEPSNNVKLAATNALLNSLEFTKANFDKESERHFIMQVVCEATQCPDTRVRVAALQNLVKIMSLYYQYMETYMGPALFAITIEAMKSDIDEVALQGIEFWSNVCDEEMDLAIEASEAAEQGRPPEHTSKFYAKGALQYLVPILTQTLTKQDENDDDDDWNPCKAAGVCLMLLATCCEDDIVPHVLPFIKEHIKNPDWRYRDAAVMAFGCILEGPEPNQLKPLVIQAMPTLIELMKDPSVVVRDTAAWTVGRICEMLPEAAINDIYLAPLLQCLMEGLSAEPRVASNVCWAFSSLAEAAYEAADVADDQEEPATYCLSSSFELIVQKLLETADRPDGHQNNLRSSAYESLMEIVKNSAKDCYPAVQKTTLVIMERLQQVLQMESHIQSTSDRIQFNDLQSLLCATLQNVLRKVQHQDALQISDVVMASLLRMFQSTAGSGGVQEDALMAVSTLLEVLGGEFLKYMDAFKPFLGIGLKNYAEYQGSLAAVGLVGDLCRVLQSNILPFCDEVMQLLLENLGVSVYLLISQLVTVGLHTERKVGGGRSRSVRHALKISAAADCCFPVPFQSDYDMVDYLNELREGCLEAYTGIIQGLKGDQENVHPDVMLVQPRVEFILSYIDHIAGDEDHTDGVVACAAGLIGDLCTAFGKDVLKLVEARPMIHELLTEGRRSKTNKTKTLATWATKELRKLKNQA</sequence>
<dbReference type="Gene3D" id="1.25.10.10">
    <property type="entry name" value="Leucine-rich Repeat Variant"/>
    <property type="match status" value="1"/>
</dbReference>
<evidence type="ECO:0000256" key="8">
    <source>
        <dbReference type="ARBA" id="ARBA00023242"/>
    </source>
</evidence>
<comment type="similarity">
    <text evidence="3">Belongs to the importin beta family. Importin beta-1 subfamily.</text>
</comment>
<dbReference type="OrthoDB" id="10263328at2759"/>
<name>A0A7L2ADH0_9GRUI</name>
<dbReference type="InterPro" id="IPR016024">
    <property type="entry name" value="ARM-type_fold"/>
</dbReference>
<dbReference type="InterPro" id="IPR011989">
    <property type="entry name" value="ARM-like"/>
</dbReference>
<feature type="non-terminal residue" evidence="11">
    <location>
        <position position="1"/>
    </location>
</feature>
<evidence type="ECO:0000259" key="10">
    <source>
        <dbReference type="PROSITE" id="PS50166"/>
    </source>
</evidence>
<evidence type="ECO:0000256" key="7">
    <source>
        <dbReference type="ARBA" id="ARBA00022927"/>
    </source>
</evidence>
<evidence type="ECO:0000256" key="5">
    <source>
        <dbReference type="ARBA" id="ARBA00022490"/>
    </source>
</evidence>
<keyword evidence="8" id="KW-0539">Nucleus</keyword>
<evidence type="ECO:0000256" key="4">
    <source>
        <dbReference type="ARBA" id="ARBA00022448"/>
    </source>
</evidence>
<reference evidence="11 12" key="1">
    <citation type="submission" date="2019-09" db="EMBL/GenBank/DDBJ databases">
        <title>Bird 10,000 Genomes (B10K) Project - Family phase.</title>
        <authorList>
            <person name="Zhang G."/>
        </authorList>
    </citation>
    <scope>NUCLEOTIDE SEQUENCE [LARGE SCALE GENOMIC DNA]</scope>
    <source>
        <strain evidence="11">B10K-DU-001-55</strain>
        <tissue evidence="11">Muscle</tissue>
    </source>
</reference>
<dbReference type="InterPro" id="IPR021133">
    <property type="entry name" value="HEAT_type_2"/>
</dbReference>
<evidence type="ECO:0000256" key="1">
    <source>
        <dbReference type="ARBA" id="ARBA00004259"/>
    </source>
</evidence>
<dbReference type="InterPro" id="IPR001494">
    <property type="entry name" value="Importin-beta_N"/>
</dbReference>
<dbReference type="PROSITE" id="PS50166">
    <property type="entry name" value="IMPORTIN_B_NT"/>
    <property type="match status" value="1"/>
</dbReference>
<comment type="caution">
    <text evidence="11">The sequence shown here is derived from an EMBL/GenBank/DDBJ whole genome shotgun (WGS) entry which is preliminary data.</text>
</comment>
<feature type="non-terminal residue" evidence="11">
    <location>
        <position position="843"/>
    </location>
</feature>
<organism evidence="11 12">
    <name type="scientific">Heliornis fulica</name>
    <name type="common">sungrebe</name>
    <dbReference type="NCBI Taxonomy" id="54369"/>
    <lineage>
        <taxon>Eukaryota</taxon>
        <taxon>Metazoa</taxon>
        <taxon>Chordata</taxon>
        <taxon>Craniata</taxon>
        <taxon>Vertebrata</taxon>
        <taxon>Euteleostomi</taxon>
        <taxon>Archelosauria</taxon>
        <taxon>Archosauria</taxon>
        <taxon>Dinosauria</taxon>
        <taxon>Saurischia</taxon>
        <taxon>Theropoda</taxon>
        <taxon>Coelurosauria</taxon>
        <taxon>Aves</taxon>
        <taxon>Neognathae</taxon>
        <taxon>Neoaves</taxon>
        <taxon>Gruiformes</taxon>
        <taxon>Heliornithidae</taxon>
        <taxon>Heliornis</taxon>
    </lineage>
</organism>
<dbReference type="Pfam" id="PF25574">
    <property type="entry name" value="TPR_IMB1"/>
    <property type="match status" value="1"/>
</dbReference>
<dbReference type="FunFam" id="1.25.10.10:FF:000027">
    <property type="entry name" value="Importin subunit beta-1"/>
    <property type="match status" value="1"/>
</dbReference>
<dbReference type="GO" id="GO:0005635">
    <property type="term" value="C:nuclear envelope"/>
    <property type="evidence" value="ECO:0007669"/>
    <property type="project" value="UniProtKB-SubCell"/>
</dbReference>
<feature type="domain" description="Importin N-terminal" evidence="10">
    <location>
        <begin position="1"/>
        <end position="68"/>
    </location>
</feature>
<dbReference type="Pfam" id="PF03810">
    <property type="entry name" value="IBN_N"/>
    <property type="match status" value="1"/>
</dbReference>
<proteinExistence type="inferred from homology"/>
<dbReference type="SMART" id="SM00185">
    <property type="entry name" value="ARM"/>
    <property type="match status" value="3"/>
</dbReference>
<evidence type="ECO:0000313" key="12">
    <source>
        <dbReference type="Proteomes" id="UP000590868"/>
    </source>
</evidence>
<dbReference type="InterPro" id="IPR040122">
    <property type="entry name" value="Importin_beta"/>
</dbReference>
<dbReference type="EMBL" id="VXBZ01000425">
    <property type="protein sequence ID" value="NXP43839.1"/>
    <property type="molecule type" value="Genomic_DNA"/>
</dbReference>